<dbReference type="KEGG" id="smo:SELMODRAFT_17034"/>
<gene>
    <name evidence="1" type="ORF">SELMODRAFT_17034</name>
    <name evidence="2" type="ORF">SELMODRAFT_17035</name>
</gene>
<dbReference type="InParanoid" id="D8RPX8"/>
<dbReference type="Gramene" id="EFJ25558">
    <property type="protein sequence ID" value="EFJ25558"/>
    <property type="gene ID" value="SELMODRAFT_17035"/>
</dbReference>
<dbReference type="OrthoDB" id="2021066at2759"/>
<accession>D8RPX8</accession>
<evidence type="ECO:0000313" key="3">
    <source>
        <dbReference type="Proteomes" id="UP000001514"/>
    </source>
</evidence>
<dbReference type="HOGENOM" id="CLU_2127546_0_0_1"/>
<sequence length="114" mass="12693">LVAARVVKPQEVLESLMNDGTFDALRGKVTAQLKSNEDLKRYTQSLVEKSQCLNSPGADNKTRRELFDALRRELEGPVLDRASKAAWELILSKENLGKEIAEAVDSTYSKLSTQ</sequence>
<dbReference type="PANTHER" id="PTHR34356:SF1">
    <property type="entry name" value="ANTIGENIC HEAT-STABLE PROTEIN"/>
    <property type="match status" value="1"/>
</dbReference>
<protein>
    <submittedName>
        <fullName evidence="2">Uncharacterized protein</fullName>
    </submittedName>
</protein>
<dbReference type="KEGG" id="smo:SELMODRAFT_17035"/>
<feature type="non-terminal residue" evidence="2">
    <location>
        <position position="1"/>
    </location>
</feature>
<evidence type="ECO:0000313" key="2">
    <source>
        <dbReference type="EMBL" id="EFJ25558.1"/>
    </source>
</evidence>
<organism evidence="3">
    <name type="scientific">Selaginella moellendorffii</name>
    <name type="common">Spikemoss</name>
    <dbReference type="NCBI Taxonomy" id="88036"/>
    <lineage>
        <taxon>Eukaryota</taxon>
        <taxon>Viridiplantae</taxon>
        <taxon>Streptophyta</taxon>
        <taxon>Embryophyta</taxon>
        <taxon>Tracheophyta</taxon>
        <taxon>Lycopodiopsida</taxon>
        <taxon>Selaginellales</taxon>
        <taxon>Selaginellaceae</taxon>
        <taxon>Selaginella</taxon>
    </lineage>
</organism>
<reference evidence="2 3" key="1">
    <citation type="journal article" date="2011" name="Science">
        <title>The Selaginella genome identifies genetic changes associated with the evolution of vascular plants.</title>
        <authorList>
            <person name="Banks J.A."/>
            <person name="Nishiyama T."/>
            <person name="Hasebe M."/>
            <person name="Bowman J.L."/>
            <person name="Gribskov M."/>
            <person name="dePamphilis C."/>
            <person name="Albert V.A."/>
            <person name="Aono N."/>
            <person name="Aoyama T."/>
            <person name="Ambrose B.A."/>
            <person name="Ashton N.W."/>
            <person name="Axtell M.J."/>
            <person name="Barker E."/>
            <person name="Barker M.S."/>
            <person name="Bennetzen J.L."/>
            <person name="Bonawitz N.D."/>
            <person name="Chapple C."/>
            <person name="Cheng C."/>
            <person name="Correa L.G."/>
            <person name="Dacre M."/>
            <person name="DeBarry J."/>
            <person name="Dreyer I."/>
            <person name="Elias M."/>
            <person name="Engstrom E.M."/>
            <person name="Estelle M."/>
            <person name="Feng L."/>
            <person name="Finet C."/>
            <person name="Floyd S.K."/>
            <person name="Frommer W.B."/>
            <person name="Fujita T."/>
            <person name="Gramzow L."/>
            <person name="Gutensohn M."/>
            <person name="Harholt J."/>
            <person name="Hattori M."/>
            <person name="Heyl A."/>
            <person name="Hirai T."/>
            <person name="Hiwatashi Y."/>
            <person name="Ishikawa M."/>
            <person name="Iwata M."/>
            <person name="Karol K.G."/>
            <person name="Koehler B."/>
            <person name="Kolukisaoglu U."/>
            <person name="Kubo M."/>
            <person name="Kurata T."/>
            <person name="Lalonde S."/>
            <person name="Li K."/>
            <person name="Li Y."/>
            <person name="Litt A."/>
            <person name="Lyons E."/>
            <person name="Manning G."/>
            <person name="Maruyama T."/>
            <person name="Michael T.P."/>
            <person name="Mikami K."/>
            <person name="Miyazaki S."/>
            <person name="Morinaga S."/>
            <person name="Murata T."/>
            <person name="Mueller-Roeber B."/>
            <person name="Nelson D.R."/>
            <person name="Obara M."/>
            <person name="Oguri Y."/>
            <person name="Olmstead R.G."/>
            <person name="Onodera N."/>
            <person name="Petersen B.L."/>
            <person name="Pils B."/>
            <person name="Prigge M."/>
            <person name="Rensing S.A."/>
            <person name="Riano-Pachon D.M."/>
            <person name="Roberts A.W."/>
            <person name="Sato Y."/>
            <person name="Scheller H.V."/>
            <person name="Schulz B."/>
            <person name="Schulz C."/>
            <person name="Shakirov E.V."/>
            <person name="Shibagaki N."/>
            <person name="Shinohara N."/>
            <person name="Shippen D.E."/>
            <person name="Soerensen I."/>
            <person name="Sotooka R."/>
            <person name="Sugimoto N."/>
            <person name="Sugita M."/>
            <person name="Sumikawa N."/>
            <person name="Tanurdzic M."/>
            <person name="Theissen G."/>
            <person name="Ulvskov P."/>
            <person name="Wakazuki S."/>
            <person name="Weng J.K."/>
            <person name="Willats W.W."/>
            <person name="Wipf D."/>
            <person name="Wolf P.G."/>
            <person name="Yang L."/>
            <person name="Zimmer A.D."/>
            <person name="Zhu Q."/>
            <person name="Mitros T."/>
            <person name="Hellsten U."/>
            <person name="Loque D."/>
            <person name="Otillar R."/>
            <person name="Salamov A."/>
            <person name="Schmutz J."/>
            <person name="Shapiro H."/>
            <person name="Lindquist E."/>
            <person name="Lucas S."/>
            <person name="Rokhsar D."/>
            <person name="Grigoriev I.V."/>
        </authorList>
    </citation>
    <scope>NUCLEOTIDE SEQUENCE [LARGE SCALE GENOMIC DNA]</scope>
</reference>
<dbReference type="EMBL" id="GL377596">
    <property type="protein sequence ID" value="EFJ22337.1"/>
    <property type="molecule type" value="Genomic_DNA"/>
</dbReference>
<dbReference type="PANTHER" id="PTHR34356">
    <property type="entry name" value="ANTIGENIC HEAT-STABLE PROTEIN"/>
    <property type="match status" value="1"/>
</dbReference>
<dbReference type="EMBL" id="GL377586">
    <property type="protein sequence ID" value="EFJ25558.1"/>
    <property type="molecule type" value="Genomic_DNA"/>
</dbReference>
<feature type="non-terminal residue" evidence="2">
    <location>
        <position position="114"/>
    </location>
</feature>
<evidence type="ECO:0000313" key="1">
    <source>
        <dbReference type="EMBL" id="EFJ22337.1"/>
    </source>
</evidence>
<dbReference type="FunCoup" id="D8RPX8">
    <property type="interactions" value="942"/>
</dbReference>
<dbReference type="OMA" id="CLGSENM"/>
<proteinExistence type="predicted"/>
<dbReference type="Proteomes" id="UP000001514">
    <property type="component" value="Unassembled WGS sequence"/>
</dbReference>
<name>D8RPX8_SELML</name>
<keyword evidence="3" id="KW-1185">Reference proteome</keyword>
<dbReference type="eggNOG" id="ENOG502RXU8">
    <property type="taxonomic scope" value="Eukaryota"/>
</dbReference>
<dbReference type="Gramene" id="EFJ22337">
    <property type="protein sequence ID" value="EFJ22337"/>
    <property type="gene ID" value="SELMODRAFT_17034"/>
</dbReference>
<dbReference type="AlphaFoldDB" id="D8RPX8"/>